<dbReference type="InterPro" id="IPR050918">
    <property type="entry name" value="CNF-like_PLA2_Inhibitor"/>
</dbReference>
<dbReference type="Proteomes" id="UP000265200">
    <property type="component" value="Chromosome 6"/>
</dbReference>
<keyword evidence="6" id="KW-0472">Membrane</keyword>
<dbReference type="SUPFAM" id="SSF57302">
    <property type="entry name" value="Snake toxin-like"/>
    <property type="match status" value="1"/>
</dbReference>
<dbReference type="InterPro" id="IPR045860">
    <property type="entry name" value="Snake_toxin-like_sf"/>
</dbReference>
<evidence type="ECO:0000256" key="5">
    <source>
        <dbReference type="ARBA" id="ARBA00022729"/>
    </source>
</evidence>
<evidence type="ECO:0000256" key="4">
    <source>
        <dbReference type="ARBA" id="ARBA00022525"/>
    </source>
</evidence>
<dbReference type="InterPro" id="IPR035076">
    <property type="entry name" value="Toxin/TOLIP"/>
</dbReference>
<dbReference type="GO" id="GO:0005576">
    <property type="term" value="C:extracellular region"/>
    <property type="evidence" value="ECO:0007669"/>
    <property type="project" value="UniProtKB-SubCell"/>
</dbReference>
<evidence type="ECO:0000256" key="8">
    <source>
        <dbReference type="SAM" id="SignalP"/>
    </source>
</evidence>
<keyword evidence="3" id="KW-1003">Cell membrane</keyword>
<sequence>MYKFILILFFVLLGDTRMCDECMPNIWGYCNETQTNCSSLCGAYRITAYIGGRKLLDYDMSGCCVLPEESVEASVNLGLFKTSFHAQCCNNSHCNLTTPNGRQCYSSDGLTCGKTLACEGNEEYCGTATVDLGRITTTFKGCVSEELCPGSNSFLSQLSGPDVSCCKGDLCNSAVTASAGLQLVVVVLVSLALFP</sequence>
<feature type="chain" id="PRO_5046139311" description="UPAR/Ly6 domain-containing protein" evidence="8">
    <location>
        <begin position="19"/>
        <end position="195"/>
    </location>
</feature>
<reference evidence="10 11" key="2">
    <citation type="submission" date="2017-04" db="EMBL/GenBank/DDBJ databases">
        <title>CpG methylation of centromeres and impact of large insertions on vertebrate speciation.</title>
        <authorList>
            <person name="Ichikawa K."/>
            <person name="Yoshimura J."/>
            <person name="Morishita S."/>
        </authorList>
    </citation>
    <scope>NUCLEOTIDE SEQUENCE</scope>
    <source>
        <strain evidence="10 11">HSOK</strain>
    </source>
</reference>
<reference evidence="10" key="4">
    <citation type="submission" date="2025-09" db="UniProtKB">
        <authorList>
            <consortium name="Ensembl"/>
        </authorList>
    </citation>
    <scope>IDENTIFICATION</scope>
    <source>
        <strain evidence="10">HSOK</strain>
    </source>
</reference>
<reference evidence="10" key="3">
    <citation type="submission" date="2025-08" db="UniProtKB">
        <authorList>
            <consortium name="Ensembl"/>
        </authorList>
    </citation>
    <scope>IDENTIFICATION</scope>
    <source>
        <strain evidence="10">HSOK</strain>
    </source>
</reference>
<feature type="domain" description="UPAR/Ly6" evidence="9">
    <location>
        <begin position="102"/>
        <end position="186"/>
    </location>
</feature>
<evidence type="ECO:0000259" key="9">
    <source>
        <dbReference type="SMART" id="SM00134"/>
    </source>
</evidence>
<keyword evidence="4" id="KW-0964">Secreted</keyword>
<dbReference type="Ensembl" id="ENSORLT00015025595.1">
    <property type="protein sequence ID" value="ENSORLP00015017210.1"/>
    <property type="gene ID" value="ENSORLG00015018236.1"/>
</dbReference>
<organism evidence="10 11">
    <name type="scientific">Oryzias latipes</name>
    <name type="common">Japanese rice fish</name>
    <name type="synonym">Japanese killifish</name>
    <dbReference type="NCBI Taxonomy" id="8090"/>
    <lineage>
        <taxon>Eukaryota</taxon>
        <taxon>Metazoa</taxon>
        <taxon>Chordata</taxon>
        <taxon>Craniata</taxon>
        <taxon>Vertebrata</taxon>
        <taxon>Euteleostomi</taxon>
        <taxon>Actinopterygii</taxon>
        <taxon>Neopterygii</taxon>
        <taxon>Teleostei</taxon>
        <taxon>Neoteleostei</taxon>
        <taxon>Acanthomorphata</taxon>
        <taxon>Ovalentaria</taxon>
        <taxon>Atherinomorphae</taxon>
        <taxon>Beloniformes</taxon>
        <taxon>Adrianichthyidae</taxon>
        <taxon>Oryziinae</taxon>
        <taxon>Oryzias</taxon>
    </lineage>
</organism>
<protein>
    <recommendedName>
        <fullName evidence="9">UPAR/Ly6 domain-containing protein</fullName>
    </recommendedName>
</protein>
<feature type="signal peptide" evidence="8">
    <location>
        <begin position="1"/>
        <end position="18"/>
    </location>
</feature>
<evidence type="ECO:0000256" key="1">
    <source>
        <dbReference type="ARBA" id="ARBA00004236"/>
    </source>
</evidence>
<keyword evidence="7" id="KW-0325">Glycoprotein</keyword>
<dbReference type="InterPro" id="IPR016054">
    <property type="entry name" value="LY6_UPA_recep-like"/>
</dbReference>
<dbReference type="Pfam" id="PF00087">
    <property type="entry name" value="Toxin_TOLIP"/>
    <property type="match status" value="1"/>
</dbReference>
<evidence type="ECO:0000256" key="3">
    <source>
        <dbReference type="ARBA" id="ARBA00022475"/>
    </source>
</evidence>
<comment type="subcellular location">
    <subcellularLocation>
        <location evidence="1">Cell membrane</location>
    </subcellularLocation>
    <subcellularLocation>
        <location evidence="2">Secreted</location>
    </subcellularLocation>
</comment>
<dbReference type="AlphaFoldDB" id="A0A3P9IBC2"/>
<evidence type="ECO:0000313" key="10">
    <source>
        <dbReference type="Ensembl" id="ENSORLP00015017210.1"/>
    </source>
</evidence>
<proteinExistence type="predicted"/>
<dbReference type="PANTHER" id="PTHR20914">
    <property type="entry name" value="LY6/PLAUR DOMAIN-CONTAINING PROTEIN 8"/>
    <property type="match status" value="1"/>
</dbReference>
<dbReference type="PANTHER" id="PTHR20914:SF26">
    <property type="entry name" value="PHOSPHOLIPASE A2 INHIBITOR CNF-LIKE"/>
    <property type="match status" value="1"/>
</dbReference>
<name>A0A3P9IBC2_ORYLA</name>
<evidence type="ECO:0000313" key="11">
    <source>
        <dbReference type="Proteomes" id="UP000265200"/>
    </source>
</evidence>
<evidence type="ECO:0000256" key="7">
    <source>
        <dbReference type="ARBA" id="ARBA00023180"/>
    </source>
</evidence>
<accession>A0A3P9IBC2</accession>
<reference key="1">
    <citation type="journal article" date="2007" name="Nature">
        <title>The medaka draft genome and insights into vertebrate genome evolution.</title>
        <authorList>
            <person name="Kasahara M."/>
            <person name="Naruse K."/>
            <person name="Sasaki S."/>
            <person name="Nakatani Y."/>
            <person name="Qu W."/>
            <person name="Ahsan B."/>
            <person name="Yamada T."/>
            <person name="Nagayasu Y."/>
            <person name="Doi K."/>
            <person name="Kasai Y."/>
            <person name="Jindo T."/>
            <person name="Kobayashi D."/>
            <person name="Shimada A."/>
            <person name="Toyoda A."/>
            <person name="Kuroki Y."/>
            <person name="Fujiyama A."/>
            <person name="Sasaki T."/>
            <person name="Shimizu A."/>
            <person name="Asakawa S."/>
            <person name="Shimizu N."/>
            <person name="Hashimoto S."/>
            <person name="Yang J."/>
            <person name="Lee Y."/>
            <person name="Matsushima K."/>
            <person name="Sugano S."/>
            <person name="Sakaizumi M."/>
            <person name="Narita T."/>
            <person name="Ohishi K."/>
            <person name="Haga S."/>
            <person name="Ohta F."/>
            <person name="Nomoto H."/>
            <person name="Nogata K."/>
            <person name="Morishita T."/>
            <person name="Endo T."/>
            <person name="Shin-I T."/>
            <person name="Takeda H."/>
            <person name="Morishita S."/>
            <person name="Kohara Y."/>
        </authorList>
    </citation>
    <scope>NUCLEOTIDE SEQUENCE [LARGE SCALE GENOMIC DNA]</scope>
    <source>
        <strain>Hd-rR</strain>
    </source>
</reference>
<evidence type="ECO:0000256" key="6">
    <source>
        <dbReference type="ARBA" id="ARBA00023136"/>
    </source>
</evidence>
<keyword evidence="5 8" id="KW-0732">Signal</keyword>
<dbReference type="GO" id="GO:0005886">
    <property type="term" value="C:plasma membrane"/>
    <property type="evidence" value="ECO:0007669"/>
    <property type="project" value="UniProtKB-SubCell"/>
</dbReference>
<dbReference type="SMART" id="SM00134">
    <property type="entry name" value="LU"/>
    <property type="match status" value="1"/>
</dbReference>
<dbReference type="Gene3D" id="2.10.60.10">
    <property type="entry name" value="CD59"/>
    <property type="match status" value="1"/>
</dbReference>
<evidence type="ECO:0000256" key="2">
    <source>
        <dbReference type="ARBA" id="ARBA00004613"/>
    </source>
</evidence>